<comment type="pathway">
    <text evidence="1">Lipid metabolism.</text>
</comment>
<dbReference type="EMBL" id="NHOO01000007">
    <property type="protein sequence ID" value="OVE48303.1"/>
    <property type="molecule type" value="Genomic_DNA"/>
</dbReference>
<dbReference type="Pfam" id="PF01553">
    <property type="entry name" value="Acyltransferase"/>
    <property type="match status" value="1"/>
</dbReference>
<gene>
    <name evidence="5" type="ORF">CBW21_10115</name>
</gene>
<dbReference type="OMA" id="GILAYWK"/>
<keyword evidence="3 5" id="KW-0012">Acyltransferase</keyword>
<evidence type="ECO:0000256" key="1">
    <source>
        <dbReference type="ARBA" id="ARBA00005189"/>
    </source>
</evidence>
<dbReference type="PANTHER" id="PTHR10434:SF9">
    <property type="entry name" value="PHOSPHOLIPID_GLYCEROL ACYLTRANSFERASE DOMAIN-CONTAINING PROTEIN"/>
    <property type="match status" value="1"/>
</dbReference>
<protein>
    <submittedName>
        <fullName evidence="5">Glycerol acyltransferase</fullName>
    </submittedName>
</protein>
<feature type="domain" description="Phospholipid/glycerol acyltransferase" evidence="4">
    <location>
        <begin position="86"/>
        <end position="198"/>
    </location>
</feature>
<evidence type="ECO:0000313" key="6">
    <source>
        <dbReference type="Proteomes" id="UP000196342"/>
    </source>
</evidence>
<keyword evidence="2 5" id="KW-0808">Transferase</keyword>
<organism evidence="5 6">
    <name type="scientific">Chromobacterium violaceum</name>
    <dbReference type="NCBI Taxonomy" id="536"/>
    <lineage>
        <taxon>Bacteria</taxon>
        <taxon>Pseudomonadati</taxon>
        <taxon>Pseudomonadota</taxon>
        <taxon>Betaproteobacteria</taxon>
        <taxon>Neisseriales</taxon>
        <taxon>Chromobacteriaceae</taxon>
        <taxon>Chromobacterium</taxon>
    </lineage>
</organism>
<evidence type="ECO:0000259" key="4">
    <source>
        <dbReference type="SMART" id="SM00563"/>
    </source>
</evidence>
<dbReference type="InterPro" id="IPR002123">
    <property type="entry name" value="Plipid/glycerol_acylTrfase"/>
</dbReference>
<sequence>MVFTGSVSFSTFSAFHVFGARSDAGAARWMPPPARVRAPLYNRAAMHFTIFDTPIIRDLFRWLSIVMLRLCGWKLKGAFPAQDKYVMIGAPHTSNWDFPITLGLCFAARAKIYWMGKHTLFKGPMGPVMRWLGGVPVARHQNNSLVQQMVDVFQRSDRLVLAIPPEGTRKAVKEWKTGFYHIACGAGVPIALAYLDYGRKEGGFGPLFQPSGDIEADMPRIRAFYADKQGRYPR</sequence>
<name>A0A202B9S3_CHRVL</name>
<dbReference type="CDD" id="cd07988">
    <property type="entry name" value="LPLAT_ABO13168-like"/>
    <property type="match status" value="1"/>
</dbReference>
<evidence type="ECO:0000256" key="2">
    <source>
        <dbReference type="ARBA" id="ARBA00022679"/>
    </source>
</evidence>
<evidence type="ECO:0000256" key="3">
    <source>
        <dbReference type="ARBA" id="ARBA00023315"/>
    </source>
</evidence>
<accession>A0A202B9S3</accession>
<reference evidence="5 6" key="1">
    <citation type="submission" date="2017-05" db="EMBL/GenBank/DDBJ databases">
        <title>Chromobacterium violaceum GHPS1 isolated from Hydrocarbon polluted soil in French Guiana display an awesome secondary metabolite arsenal and a battery of drug and heavy-metal-resistance and detoxification of xenobiotics proteins.</title>
        <authorList>
            <person name="Belbahri L."/>
        </authorList>
    </citation>
    <scope>NUCLEOTIDE SEQUENCE [LARGE SCALE GENOMIC DNA]</scope>
    <source>
        <strain evidence="5 6">GHPS1</strain>
    </source>
</reference>
<dbReference type="PANTHER" id="PTHR10434">
    <property type="entry name" value="1-ACYL-SN-GLYCEROL-3-PHOSPHATE ACYLTRANSFERASE"/>
    <property type="match status" value="1"/>
</dbReference>
<dbReference type="AlphaFoldDB" id="A0A202B9S3"/>
<dbReference type="GO" id="GO:0006654">
    <property type="term" value="P:phosphatidic acid biosynthetic process"/>
    <property type="evidence" value="ECO:0007669"/>
    <property type="project" value="TreeGrafter"/>
</dbReference>
<dbReference type="GO" id="GO:0003841">
    <property type="term" value="F:1-acylglycerol-3-phosphate O-acyltransferase activity"/>
    <property type="evidence" value="ECO:0007669"/>
    <property type="project" value="TreeGrafter"/>
</dbReference>
<dbReference type="SUPFAM" id="SSF69593">
    <property type="entry name" value="Glycerol-3-phosphate (1)-acyltransferase"/>
    <property type="match status" value="1"/>
</dbReference>
<dbReference type="Proteomes" id="UP000196342">
    <property type="component" value="Unassembled WGS sequence"/>
</dbReference>
<evidence type="ECO:0000313" key="5">
    <source>
        <dbReference type="EMBL" id="OVE48303.1"/>
    </source>
</evidence>
<comment type="caution">
    <text evidence="5">The sequence shown here is derived from an EMBL/GenBank/DDBJ whole genome shotgun (WGS) entry which is preliminary data.</text>
</comment>
<keyword evidence="6" id="KW-1185">Reference proteome</keyword>
<proteinExistence type="predicted"/>
<dbReference type="SMART" id="SM00563">
    <property type="entry name" value="PlsC"/>
    <property type="match status" value="1"/>
</dbReference>